<dbReference type="PANTHER" id="PTHR35580:SF1">
    <property type="entry name" value="PHYTASE-LIKE DOMAIN-CONTAINING PROTEIN"/>
    <property type="match status" value="1"/>
</dbReference>
<protein>
    <submittedName>
        <fullName evidence="1">Hemolysin-type calcium-binding region</fullName>
    </submittedName>
</protein>
<sequence>MAPLEGDTLMNNTSEIFHIFESSDSQNFMPSQGFSGVEGEPVAVQMSAPPEFAWTRLLGTSAWDQALALTTGSDGSIYVAGYTDGDLDGQTNSGAADAFISRFHPDGTQDWTRLLGSGEYDVASALTTGLDGSIYVAGYTDGDLNGQTNSGEWDAFISRFQPDGTKAWTRLLGTSAWDQALALTTGSDGSIYVAGYTDGDLDGQTNSGEGDAFISRFQPDGTKAWTRLLGTSNFDVANALTTGSDGSIYVAGYTDGDLDGQINSGDADAFISRFQPDGTQDWTRLLGTWGPDYASALTTGSDGSIYVAGETMGNLDGQTRSGFYAEFDAFISRFQPDGTQDWTRLLGSGEYEGASALTTGSDGSIYVAGWTGGNLDGQINSGMADGFISRFQPDGTKDWTRLLGSGEADVPRALTTGSDGSIYVAGETTGDLDGQTNSGGGDAFISRLIVDGTDTPERPEIHQVINWDSFPPQITGVLPTENQGSITQPLPNQWFGTDHHDVIIGTASDETLLGFQGDDWLQVSQGNNTLFGGQGNDILVAGQGDDILLGNKDDDILFGGDGNDAIYGGQGNDTLVAGNGNQILFGDQGNDILFGGTQGVDTLVGGEGNDTLVMLPGEGYSMVTDFQVNQDMVVLLGSPDDYEIGSLPSGFHSGTAIYVAGSDQLVGVLEGVTNVSLEDGNIFGWG</sequence>
<dbReference type="Proteomes" id="UP000004061">
    <property type="component" value="Unassembled WGS sequence"/>
</dbReference>
<dbReference type="AlphaFoldDB" id="B5WA00"/>
<dbReference type="PROSITE" id="PS00330">
    <property type="entry name" value="HEMOLYSIN_CALCIUM"/>
    <property type="match status" value="1"/>
</dbReference>
<dbReference type="InterPro" id="IPR010620">
    <property type="entry name" value="SBBP_repeat"/>
</dbReference>
<dbReference type="InterPro" id="IPR018511">
    <property type="entry name" value="Hemolysin-typ_Ca-bd_CS"/>
</dbReference>
<evidence type="ECO:0000313" key="1">
    <source>
        <dbReference type="EMBL" id="EDZ91646.1"/>
    </source>
</evidence>
<dbReference type="InterPro" id="IPR001343">
    <property type="entry name" value="Hemolysn_Ca-bd"/>
</dbReference>
<dbReference type="Gene3D" id="2.80.10.50">
    <property type="match status" value="3"/>
</dbReference>
<evidence type="ECO:0000313" key="2">
    <source>
        <dbReference type="Proteomes" id="UP000004061"/>
    </source>
</evidence>
<dbReference type="Gene3D" id="2.150.10.10">
    <property type="entry name" value="Serralysin-like metalloprotease, C-terminal"/>
    <property type="match status" value="3"/>
</dbReference>
<dbReference type="PANTHER" id="PTHR35580">
    <property type="entry name" value="CELL SURFACE GLYCOPROTEIN (S-LAYER PROTEIN)-LIKE PROTEIN"/>
    <property type="match status" value="1"/>
</dbReference>
<comment type="caution">
    <text evidence="1">The sequence shown here is derived from an EMBL/GenBank/DDBJ whole genome shotgun (WGS) entry which is preliminary data.</text>
</comment>
<reference evidence="1 2" key="1">
    <citation type="journal article" date="2011" name="Appl. Environ. Microbiol.">
        <title>Contribution of a Sodium Ion Gradient to Energy Conservation during Fermentation in the Cyanobacterium Arthrospira (Spirulina) maxima CS-328.</title>
        <authorList>
            <person name="Carrieri D."/>
            <person name="Ananyev G."/>
            <person name="Lenz O."/>
            <person name="Bryant D.A."/>
            <person name="Dismukes G.C."/>
        </authorList>
    </citation>
    <scope>NUCLEOTIDE SEQUENCE [LARGE SCALE GENOMIC DNA]</scope>
    <source>
        <strain evidence="1 2">CS-328</strain>
    </source>
</reference>
<dbReference type="Pfam" id="PF06739">
    <property type="entry name" value="SBBP"/>
    <property type="match status" value="3"/>
</dbReference>
<dbReference type="SUPFAM" id="SSF51120">
    <property type="entry name" value="beta-Roll"/>
    <property type="match status" value="1"/>
</dbReference>
<dbReference type="InterPro" id="IPR011049">
    <property type="entry name" value="Serralysin-like_metalloprot_C"/>
</dbReference>
<dbReference type="PRINTS" id="PR00313">
    <property type="entry name" value="CABNDNGRPT"/>
</dbReference>
<proteinExistence type="predicted"/>
<dbReference type="EMBL" id="ABYK01000101">
    <property type="protein sequence ID" value="EDZ91646.1"/>
    <property type="molecule type" value="Genomic_DNA"/>
</dbReference>
<dbReference type="InterPro" id="IPR052918">
    <property type="entry name" value="Motility_Chemotaxis_Reg"/>
</dbReference>
<dbReference type="NCBIfam" id="TIGR02608">
    <property type="entry name" value="delta_60_rpt"/>
    <property type="match status" value="4"/>
</dbReference>
<gene>
    <name evidence="1" type="ORF">AmaxDRAFT_5600</name>
</gene>
<name>B5WA00_LIMMA</name>
<accession>B5WA00</accession>
<dbReference type="InterPro" id="IPR013431">
    <property type="entry name" value="Delta_60_rpt"/>
</dbReference>
<keyword evidence="2" id="KW-1185">Reference proteome</keyword>
<dbReference type="Pfam" id="PF00353">
    <property type="entry name" value="HemolysinCabind"/>
    <property type="match status" value="2"/>
</dbReference>
<organism evidence="1 2">
    <name type="scientific">Limnospira maxima CS-328</name>
    <dbReference type="NCBI Taxonomy" id="513049"/>
    <lineage>
        <taxon>Bacteria</taxon>
        <taxon>Bacillati</taxon>
        <taxon>Cyanobacteriota</taxon>
        <taxon>Cyanophyceae</taxon>
        <taxon>Oscillatoriophycideae</taxon>
        <taxon>Oscillatoriales</taxon>
        <taxon>Sirenicapillariaceae</taxon>
        <taxon>Limnospira</taxon>
    </lineage>
</organism>
<dbReference type="SUPFAM" id="SSF63829">
    <property type="entry name" value="Calcium-dependent phosphotriesterase"/>
    <property type="match status" value="1"/>
</dbReference>
<dbReference type="GO" id="GO:0005509">
    <property type="term" value="F:calcium ion binding"/>
    <property type="evidence" value="ECO:0007669"/>
    <property type="project" value="InterPro"/>
</dbReference>